<name>A0A024TZW0_9STRA</name>
<evidence type="ECO:0000259" key="1">
    <source>
        <dbReference type="PROSITE" id="PS50904"/>
    </source>
</evidence>
<dbReference type="GO" id="GO:0005758">
    <property type="term" value="C:mitochondrial intermembrane space"/>
    <property type="evidence" value="ECO:0007669"/>
    <property type="project" value="InterPro"/>
</dbReference>
<dbReference type="EMBL" id="KI913968">
    <property type="protein sequence ID" value="ETV98877.1"/>
    <property type="molecule type" value="Genomic_DNA"/>
</dbReference>
<dbReference type="GeneID" id="20085421"/>
<dbReference type="EMBL" id="KI913968">
    <property type="protein sequence ID" value="ETV98876.1"/>
    <property type="molecule type" value="Genomic_DNA"/>
</dbReference>
<accession>A0A024TZW0</accession>
<dbReference type="PANTHER" id="PTHR11158">
    <property type="entry name" value="MSF1/PX19 RELATED"/>
    <property type="match status" value="1"/>
</dbReference>
<dbReference type="VEuPathDB" id="FungiDB:H310_08371"/>
<dbReference type="InterPro" id="IPR006797">
    <property type="entry name" value="PRELI/MSF1_dom"/>
</dbReference>
<sequence length="175" mass="19994">MGRVQRSEHVFAYPWEVVSAAFWRKYPHPMLPHVEKMEVISRFLDEQGCLHTARLGKCTPANVPSWVTRVLGTHYSYVYEESVCDPVDKTLRLQSANLSFRSLAVVDEICSYSAPPRLSSSAPTTLYTQTSRVRAFFPFVSRAFEEYWVERGTEAAHQGISAMEDLCSEQCHTPR</sequence>
<organism evidence="2">
    <name type="scientific">Aphanomyces invadans</name>
    <dbReference type="NCBI Taxonomy" id="157072"/>
    <lineage>
        <taxon>Eukaryota</taxon>
        <taxon>Sar</taxon>
        <taxon>Stramenopiles</taxon>
        <taxon>Oomycota</taxon>
        <taxon>Saprolegniomycetes</taxon>
        <taxon>Saprolegniales</taxon>
        <taxon>Verrucalvaceae</taxon>
        <taxon>Aphanomyces</taxon>
    </lineage>
</organism>
<protein>
    <recommendedName>
        <fullName evidence="1">PRELI/MSF1 domain-containing protein</fullName>
    </recommendedName>
</protein>
<evidence type="ECO:0000313" key="2">
    <source>
        <dbReference type="EMBL" id="ETV98877.1"/>
    </source>
</evidence>
<dbReference type="AlphaFoldDB" id="A0A024TZW0"/>
<dbReference type="InterPro" id="IPR037365">
    <property type="entry name" value="Slowmo/Ups"/>
</dbReference>
<dbReference type="OrthoDB" id="407630at2759"/>
<reference evidence="2" key="1">
    <citation type="submission" date="2013-12" db="EMBL/GenBank/DDBJ databases">
        <title>The Genome Sequence of Aphanomyces invadans NJM9701.</title>
        <authorList>
            <consortium name="The Broad Institute Genomics Platform"/>
            <person name="Russ C."/>
            <person name="Tyler B."/>
            <person name="van West P."/>
            <person name="Dieguez-Uribeondo J."/>
            <person name="Young S.K."/>
            <person name="Zeng Q."/>
            <person name="Gargeya S."/>
            <person name="Fitzgerald M."/>
            <person name="Abouelleil A."/>
            <person name="Alvarado L."/>
            <person name="Chapman S.B."/>
            <person name="Gainer-Dewar J."/>
            <person name="Goldberg J."/>
            <person name="Griggs A."/>
            <person name="Gujja S."/>
            <person name="Hansen M."/>
            <person name="Howarth C."/>
            <person name="Imamovic A."/>
            <person name="Ireland A."/>
            <person name="Larimer J."/>
            <person name="McCowan C."/>
            <person name="Murphy C."/>
            <person name="Pearson M."/>
            <person name="Poon T.W."/>
            <person name="Priest M."/>
            <person name="Roberts A."/>
            <person name="Saif S."/>
            <person name="Shea T."/>
            <person name="Sykes S."/>
            <person name="Wortman J."/>
            <person name="Nusbaum C."/>
            <person name="Birren B."/>
        </authorList>
    </citation>
    <scope>NUCLEOTIDE SEQUENCE [LARGE SCALE GENOMIC DNA]</scope>
    <source>
        <strain evidence="2">NJM9701</strain>
    </source>
</reference>
<dbReference type="RefSeq" id="XP_008872305.1">
    <property type="nucleotide sequence ID" value="XM_008874083.1"/>
</dbReference>
<gene>
    <name evidence="2" type="ORF">H310_08371</name>
</gene>
<dbReference type="RefSeq" id="XP_008872304.1">
    <property type="nucleotide sequence ID" value="XM_008874082.1"/>
</dbReference>
<feature type="domain" description="PRELI/MSF1" evidence="1">
    <location>
        <begin position="2"/>
        <end position="175"/>
    </location>
</feature>
<dbReference type="eggNOG" id="KOG3336">
    <property type="taxonomic scope" value="Eukaryota"/>
</dbReference>
<dbReference type="Pfam" id="PF04707">
    <property type="entry name" value="PRELI"/>
    <property type="match status" value="1"/>
</dbReference>
<dbReference type="PROSITE" id="PS50904">
    <property type="entry name" value="PRELI_MSF1"/>
    <property type="match status" value="1"/>
</dbReference>
<proteinExistence type="predicted"/>